<gene>
    <name evidence="3" type="ORF">SAMN02745220_04754</name>
</gene>
<dbReference type="Gene3D" id="3.40.309.10">
    <property type="entry name" value="Aldehyde Dehydrogenase, Chain A, domain 2"/>
    <property type="match status" value="1"/>
</dbReference>
<dbReference type="CDD" id="cd07122">
    <property type="entry name" value="ALDH_F20_ACDH"/>
    <property type="match status" value="1"/>
</dbReference>
<dbReference type="EMBL" id="FRFE01000041">
    <property type="protein sequence ID" value="SHO52782.1"/>
    <property type="molecule type" value="Genomic_DNA"/>
</dbReference>
<dbReference type="Pfam" id="PF00171">
    <property type="entry name" value="Aldedh"/>
    <property type="match status" value="1"/>
</dbReference>
<dbReference type="Proteomes" id="UP000184603">
    <property type="component" value="Unassembled WGS sequence"/>
</dbReference>
<dbReference type="InterPro" id="IPR013357">
    <property type="entry name" value="Acetaldehyde_DH_acetylating"/>
</dbReference>
<dbReference type="InterPro" id="IPR016161">
    <property type="entry name" value="Ald_DH/histidinol_DH"/>
</dbReference>
<dbReference type="InterPro" id="IPR016163">
    <property type="entry name" value="Ald_DH_C"/>
</dbReference>
<keyword evidence="4" id="KW-1185">Reference proteome</keyword>
<accession>A0A1M7YJK0</accession>
<evidence type="ECO:0000313" key="3">
    <source>
        <dbReference type="EMBL" id="SHO52782.1"/>
    </source>
</evidence>
<keyword evidence="1" id="KW-0560">Oxidoreductase</keyword>
<feature type="domain" description="Aldehyde dehydrogenase" evidence="2">
    <location>
        <begin position="11"/>
        <end position="270"/>
    </location>
</feature>
<protein>
    <submittedName>
        <fullName evidence="3">Acetaldehyde dehydrogenase</fullName>
    </submittedName>
</protein>
<evidence type="ECO:0000256" key="1">
    <source>
        <dbReference type="ARBA" id="ARBA00023002"/>
    </source>
</evidence>
<dbReference type="SUPFAM" id="SSF53720">
    <property type="entry name" value="ALDH-like"/>
    <property type="match status" value="1"/>
</dbReference>
<proteinExistence type="predicted"/>
<dbReference type="PANTHER" id="PTHR11699">
    <property type="entry name" value="ALDEHYDE DEHYDROGENASE-RELATED"/>
    <property type="match status" value="1"/>
</dbReference>
<organism evidence="3 4">
    <name type="scientific">Desulfopila aestuarii DSM 18488</name>
    <dbReference type="NCBI Taxonomy" id="1121416"/>
    <lineage>
        <taxon>Bacteria</taxon>
        <taxon>Pseudomonadati</taxon>
        <taxon>Thermodesulfobacteriota</taxon>
        <taxon>Desulfobulbia</taxon>
        <taxon>Desulfobulbales</taxon>
        <taxon>Desulfocapsaceae</taxon>
        <taxon>Desulfopila</taxon>
    </lineage>
</organism>
<evidence type="ECO:0000259" key="2">
    <source>
        <dbReference type="Pfam" id="PF00171"/>
    </source>
</evidence>
<dbReference type="InterPro" id="IPR015590">
    <property type="entry name" value="Aldehyde_DH_dom"/>
</dbReference>
<dbReference type="InterPro" id="IPR016162">
    <property type="entry name" value="Ald_DH_N"/>
</dbReference>
<dbReference type="AlphaFoldDB" id="A0A1M7YJK0"/>
<dbReference type="GO" id="GO:0016620">
    <property type="term" value="F:oxidoreductase activity, acting on the aldehyde or oxo group of donors, NAD or NADP as acceptor"/>
    <property type="evidence" value="ECO:0007669"/>
    <property type="project" value="InterPro"/>
</dbReference>
<sequence length="483" mass="51305">MVDKDLLSIQEARSLVRSAQTARKEIQNLSQSQIDGVTEAIGKAAIENAEALAKMANEETGFGKWQDKTQKNLLASKILLDHIRGQKTIGVLSEDDSTGIWEIAKPAGVIAALVPSTNPTSTTIFKSIISIKAGNAVVFAPHPSALKCIKATVDLIRGALASQGVPEDLVTVMSVPTVQGTEELMRQADLILATGGPGMVKAAYSSGKPALGVGAGNVPVYIERSADISDAIDKILASKTFDNGTVCSSEQAILADRVISDQVKSTMVAKGCYFLKGDDVIKVKAVMERPGGAMNPKIVGKDAKTVAAMAGITIPEGTRLIVYEEEGIGPEYPFSKEKLTALIGYYPVEDWQQACEYCHKLLINGGIGHSLSIHSQDRDVIRRFAIEKPVSRILINTGSTQGAVGLSTNLPPSFTLGCGTEGGSSTSDNVGPEHLFNIRRVAFGKDQKKQPTSTGSVNTGVTMDEVERITQMVLKKLKEGAVI</sequence>
<dbReference type="OrthoDB" id="9815791at2"/>
<dbReference type="RefSeq" id="WP_073616388.1">
    <property type="nucleotide sequence ID" value="NZ_FRFE01000041.1"/>
</dbReference>
<evidence type="ECO:0000313" key="4">
    <source>
        <dbReference type="Proteomes" id="UP000184603"/>
    </source>
</evidence>
<dbReference type="STRING" id="1121416.SAMN02745220_04754"/>
<dbReference type="NCBIfam" id="TIGR02518">
    <property type="entry name" value="EutH_ACDH"/>
    <property type="match status" value="1"/>
</dbReference>
<name>A0A1M7YJK0_9BACT</name>
<dbReference type="Gene3D" id="3.40.605.10">
    <property type="entry name" value="Aldehyde Dehydrogenase, Chain A, domain 1"/>
    <property type="match status" value="1"/>
</dbReference>
<reference evidence="3 4" key="1">
    <citation type="submission" date="2016-12" db="EMBL/GenBank/DDBJ databases">
        <authorList>
            <person name="Song W.-J."/>
            <person name="Kurnit D.M."/>
        </authorList>
    </citation>
    <scope>NUCLEOTIDE SEQUENCE [LARGE SCALE GENOMIC DNA]</scope>
    <source>
        <strain evidence="3 4">DSM 18488</strain>
    </source>
</reference>